<keyword evidence="4" id="KW-1185">Reference proteome</keyword>
<dbReference type="InterPro" id="IPR031947">
    <property type="entry name" value="Headcase_mid"/>
</dbReference>
<proteinExistence type="predicted"/>
<sequence length="78" mass="8817">MLLIYLSVFLKVRVEGRQQYLTAVCMGCLEGWSVGLRCSYCNTRWNGSPLILGTMYSFDIFAAMPCCEGRLKVNPRSV</sequence>
<dbReference type="Proteomes" id="UP000324222">
    <property type="component" value="Unassembled WGS sequence"/>
</dbReference>
<evidence type="ECO:0000259" key="2">
    <source>
        <dbReference type="Pfam" id="PF16002"/>
    </source>
</evidence>
<dbReference type="PANTHER" id="PTHR13425:SF3">
    <property type="entry name" value="HEADCASE PROTEIN HOMOLOG"/>
    <property type="match status" value="1"/>
</dbReference>
<name>A0A5B7HV79_PORTR</name>
<dbReference type="InterPro" id="IPR026066">
    <property type="entry name" value="Headcase"/>
</dbReference>
<comment type="caution">
    <text evidence="3">The sequence shown here is derived from an EMBL/GenBank/DDBJ whole genome shotgun (WGS) entry which is preliminary data.</text>
</comment>
<gene>
    <name evidence="3" type="primary">hdc_0</name>
    <name evidence="3" type="ORF">E2C01_068224</name>
</gene>
<dbReference type="EMBL" id="VSRR010037733">
    <property type="protein sequence ID" value="MPC73883.1"/>
    <property type="molecule type" value="Genomic_DNA"/>
</dbReference>
<feature type="chain" id="PRO_5023109507" evidence="1">
    <location>
        <begin position="17"/>
        <end position="78"/>
    </location>
</feature>
<organism evidence="3 4">
    <name type="scientific">Portunus trituberculatus</name>
    <name type="common">Swimming crab</name>
    <name type="synonym">Neptunus trituberculatus</name>
    <dbReference type="NCBI Taxonomy" id="210409"/>
    <lineage>
        <taxon>Eukaryota</taxon>
        <taxon>Metazoa</taxon>
        <taxon>Ecdysozoa</taxon>
        <taxon>Arthropoda</taxon>
        <taxon>Crustacea</taxon>
        <taxon>Multicrustacea</taxon>
        <taxon>Malacostraca</taxon>
        <taxon>Eumalacostraca</taxon>
        <taxon>Eucarida</taxon>
        <taxon>Decapoda</taxon>
        <taxon>Pleocyemata</taxon>
        <taxon>Brachyura</taxon>
        <taxon>Eubrachyura</taxon>
        <taxon>Portunoidea</taxon>
        <taxon>Portunidae</taxon>
        <taxon>Portuninae</taxon>
        <taxon>Portunus</taxon>
    </lineage>
</organism>
<protein>
    <submittedName>
        <fullName evidence="3">Headcase protein</fullName>
    </submittedName>
</protein>
<evidence type="ECO:0000256" key="1">
    <source>
        <dbReference type="SAM" id="SignalP"/>
    </source>
</evidence>
<dbReference type="PANTHER" id="PTHR13425">
    <property type="entry name" value="HEADCASE PROTEIN"/>
    <property type="match status" value="1"/>
</dbReference>
<evidence type="ECO:0000313" key="4">
    <source>
        <dbReference type="Proteomes" id="UP000324222"/>
    </source>
</evidence>
<dbReference type="OrthoDB" id="10012848at2759"/>
<keyword evidence="1" id="KW-0732">Signal</keyword>
<accession>A0A5B7HV79</accession>
<dbReference type="Pfam" id="PF16002">
    <property type="entry name" value="Headcase"/>
    <property type="match status" value="1"/>
</dbReference>
<reference evidence="3 4" key="1">
    <citation type="submission" date="2019-05" db="EMBL/GenBank/DDBJ databases">
        <title>Another draft genome of Portunus trituberculatus and its Hox gene families provides insights of decapod evolution.</title>
        <authorList>
            <person name="Jeong J.-H."/>
            <person name="Song I."/>
            <person name="Kim S."/>
            <person name="Choi T."/>
            <person name="Kim D."/>
            <person name="Ryu S."/>
            <person name="Kim W."/>
        </authorList>
    </citation>
    <scope>NUCLEOTIDE SEQUENCE [LARGE SCALE GENOMIC DNA]</scope>
    <source>
        <tissue evidence="3">Muscle</tissue>
    </source>
</reference>
<feature type="domain" description="Headcase middle" evidence="2">
    <location>
        <begin position="8"/>
        <end position="74"/>
    </location>
</feature>
<feature type="signal peptide" evidence="1">
    <location>
        <begin position="1"/>
        <end position="16"/>
    </location>
</feature>
<dbReference type="AlphaFoldDB" id="A0A5B7HV79"/>
<evidence type="ECO:0000313" key="3">
    <source>
        <dbReference type="EMBL" id="MPC73883.1"/>
    </source>
</evidence>